<comment type="caution">
    <text evidence="1">The sequence shown here is derived from an EMBL/GenBank/DDBJ whole genome shotgun (WGS) entry which is preliminary data.</text>
</comment>
<evidence type="ECO:0000313" key="2">
    <source>
        <dbReference type="Proteomes" id="UP000192578"/>
    </source>
</evidence>
<dbReference type="AlphaFoldDB" id="A0A1W0WVR3"/>
<sequence>MKASSQLLLSADKSALPLLDFLFRIDTRSFLRRNSDRLPDHSSITSLDDPSSAPLRHSVPVDVMVVEERFYGRQKGLRIRSEDSECVCKKHGATLVSLHPYAMITELANKMNPVKYAELSMTPINSVAKSVPTPLAPPS</sequence>
<organism evidence="1 2">
    <name type="scientific">Hypsibius exemplaris</name>
    <name type="common">Freshwater tardigrade</name>
    <dbReference type="NCBI Taxonomy" id="2072580"/>
    <lineage>
        <taxon>Eukaryota</taxon>
        <taxon>Metazoa</taxon>
        <taxon>Ecdysozoa</taxon>
        <taxon>Tardigrada</taxon>
        <taxon>Eutardigrada</taxon>
        <taxon>Parachela</taxon>
        <taxon>Hypsibioidea</taxon>
        <taxon>Hypsibiidae</taxon>
        <taxon>Hypsibius</taxon>
    </lineage>
</organism>
<reference evidence="2" key="1">
    <citation type="submission" date="2017-01" db="EMBL/GenBank/DDBJ databases">
        <title>Comparative genomics of anhydrobiosis in the tardigrade Hypsibius dujardini.</title>
        <authorList>
            <person name="Yoshida Y."/>
            <person name="Koutsovoulos G."/>
            <person name="Laetsch D."/>
            <person name="Stevens L."/>
            <person name="Kumar S."/>
            <person name="Horikawa D."/>
            <person name="Ishino K."/>
            <person name="Komine S."/>
            <person name="Tomita M."/>
            <person name="Blaxter M."/>
            <person name="Arakawa K."/>
        </authorList>
    </citation>
    <scope>NUCLEOTIDE SEQUENCE [LARGE SCALE GENOMIC DNA]</scope>
    <source>
        <strain evidence="2">Z151</strain>
    </source>
</reference>
<dbReference type="EMBL" id="MTYJ01000041">
    <property type="protein sequence ID" value="OQV19292.1"/>
    <property type="molecule type" value="Genomic_DNA"/>
</dbReference>
<proteinExistence type="predicted"/>
<accession>A0A1W0WVR3</accession>
<evidence type="ECO:0000313" key="1">
    <source>
        <dbReference type="EMBL" id="OQV19292.1"/>
    </source>
</evidence>
<protein>
    <submittedName>
        <fullName evidence="1">Uncharacterized protein</fullName>
    </submittedName>
</protein>
<dbReference type="Proteomes" id="UP000192578">
    <property type="component" value="Unassembled WGS sequence"/>
</dbReference>
<keyword evidence="2" id="KW-1185">Reference proteome</keyword>
<gene>
    <name evidence="1" type="ORF">BV898_06713</name>
</gene>
<name>A0A1W0WVR3_HYPEX</name>